<feature type="domain" description="Bromo" evidence="10">
    <location>
        <begin position="316"/>
        <end position="386"/>
    </location>
</feature>
<evidence type="ECO:0000313" key="11">
    <source>
        <dbReference type="EMBL" id="KAK1740013.1"/>
    </source>
</evidence>
<dbReference type="GO" id="GO:0016586">
    <property type="term" value="C:RSC-type complex"/>
    <property type="evidence" value="ECO:0007669"/>
    <property type="project" value="InterPro"/>
</dbReference>
<evidence type="ECO:0000256" key="6">
    <source>
        <dbReference type="ARBA" id="ARBA00023163"/>
    </source>
</evidence>
<feature type="compositionally biased region" description="Basic residues" evidence="9">
    <location>
        <begin position="235"/>
        <end position="251"/>
    </location>
</feature>
<evidence type="ECO:0000256" key="5">
    <source>
        <dbReference type="ARBA" id="ARBA00023117"/>
    </source>
</evidence>
<evidence type="ECO:0000256" key="1">
    <source>
        <dbReference type="ARBA" id="ARBA00004123"/>
    </source>
</evidence>
<dbReference type="EMBL" id="JATAAI010000016">
    <property type="protein sequence ID" value="KAK1740013.1"/>
    <property type="molecule type" value="Genomic_DNA"/>
</dbReference>
<keyword evidence="12" id="KW-1185">Reference proteome</keyword>
<reference evidence="11" key="1">
    <citation type="submission" date="2023-06" db="EMBL/GenBank/DDBJ databases">
        <title>Survivors Of The Sea: Transcriptome response of Skeletonema marinoi to long-term dormancy.</title>
        <authorList>
            <person name="Pinder M.I.M."/>
            <person name="Kourtchenko O."/>
            <person name="Robertson E.K."/>
            <person name="Larsson T."/>
            <person name="Maumus F."/>
            <person name="Osuna-Cruz C.M."/>
            <person name="Vancaester E."/>
            <person name="Stenow R."/>
            <person name="Vandepoele K."/>
            <person name="Ploug H."/>
            <person name="Bruchert V."/>
            <person name="Godhe A."/>
            <person name="Topel M."/>
        </authorList>
    </citation>
    <scope>NUCLEOTIDE SEQUENCE</scope>
    <source>
        <strain evidence="11">R05AC</strain>
    </source>
</reference>
<feature type="region of interest" description="Disordered" evidence="9">
    <location>
        <begin position="235"/>
        <end position="292"/>
    </location>
</feature>
<dbReference type="SUPFAM" id="SSF47370">
    <property type="entry name" value="Bromodomain"/>
    <property type="match status" value="1"/>
</dbReference>
<dbReference type="PRINTS" id="PR00503">
    <property type="entry name" value="BROMODOMAIN"/>
</dbReference>
<evidence type="ECO:0000313" key="12">
    <source>
        <dbReference type="Proteomes" id="UP001224775"/>
    </source>
</evidence>
<evidence type="ECO:0000256" key="2">
    <source>
        <dbReference type="ARBA" id="ARBA00022737"/>
    </source>
</evidence>
<dbReference type="EC" id="3.6.4.-" evidence="11"/>
<evidence type="ECO:0000256" key="8">
    <source>
        <dbReference type="PROSITE-ProRule" id="PRU00035"/>
    </source>
</evidence>
<evidence type="ECO:0000256" key="4">
    <source>
        <dbReference type="ARBA" id="ARBA00023015"/>
    </source>
</evidence>
<evidence type="ECO:0000256" key="9">
    <source>
        <dbReference type="SAM" id="MobiDB-lite"/>
    </source>
</evidence>
<dbReference type="PROSITE" id="PS50014">
    <property type="entry name" value="BROMODOMAIN_2"/>
    <property type="match status" value="1"/>
</dbReference>
<feature type="non-terminal residue" evidence="11">
    <location>
        <position position="1"/>
    </location>
</feature>
<organism evidence="11 12">
    <name type="scientific">Skeletonema marinoi</name>
    <dbReference type="NCBI Taxonomy" id="267567"/>
    <lineage>
        <taxon>Eukaryota</taxon>
        <taxon>Sar</taxon>
        <taxon>Stramenopiles</taxon>
        <taxon>Ochrophyta</taxon>
        <taxon>Bacillariophyta</taxon>
        <taxon>Coscinodiscophyceae</taxon>
        <taxon>Thalassiosirophycidae</taxon>
        <taxon>Thalassiosirales</taxon>
        <taxon>Skeletonemataceae</taxon>
        <taxon>Skeletonema</taxon>
        <taxon>Skeletonema marinoi-dohrnii complex</taxon>
    </lineage>
</organism>
<dbReference type="GO" id="GO:0003682">
    <property type="term" value="F:chromatin binding"/>
    <property type="evidence" value="ECO:0007669"/>
    <property type="project" value="TreeGrafter"/>
</dbReference>
<dbReference type="GO" id="GO:0004386">
    <property type="term" value="F:helicase activity"/>
    <property type="evidence" value="ECO:0007669"/>
    <property type="project" value="UniProtKB-KW"/>
</dbReference>
<keyword evidence="6" id="KW-0804">Transcription</keyword>
<dbReference type="InterPro" id="IPR037382">
    <property type="entry name" value="Rsc/polybromo"/>
</dbReference>
<keyword evidence="11" id="KW-0347">Helicase</keyword>
<evidence type="ECO:0000256" key="7">
    <source>
        <dbReference type="ARBA" id="ARBA00023242"/>
    </source>
</evidence>
<dbReference type="Pfam" id="PF00439">
    <property type="entry name" value="Bromodomain"/>
    <property type="match status" value="1"/>
</dbReference>
<keyword evidence="7" id="KW-0539">Nucleus</keyword>
<gene>
    <name evidence="11" type="ORF">QTG54_008963</name>
</gene>
<keyword evidence="4" id="KW-0805">Transcription regulation</keyword>
<evidence type="ECO:0000256" key="3">
    <source>
        <dbReference type="ARBA" id="ARBA00022853"/>
    </source>
</evidence>
<dbReference type="InterPro" id="IPR001487">
    <property type="entry name" value="Bromodomain"/>
</dbReference>
<comment type="subcellular location">
    <subcellularLocation>
        <location evidence="1">Nucleus</location>
    </subcellularLocation>
</comment>
<accession>A0AAD8Y6C2</accession>
<dbReference type="AlphaFoldDB" id="A0AAD8Y6C2"/>
<keyword evidence="11" id="KW-0378">Hydrolase</keyword>
<dbReference type="PANTHER" id="PTHR16062:SF19">
    <property type="entry name" value="PROTEIN POLYBROMO-1"/>
    <property type="match status" value="1"/>
</dbReference>
<dbReference type="GO" id="GO:0006368">
    <property type="term" value="P:transcription elongation by RNA polymerase II"/>
    <property type="evidence" value="ECO:0007669"/>
    <property type="project" value="TreeGrafter"/>
</dbReference>
<keyword evidence="5 8" id="KW-0103">Bromodomain</keyword>
<protein>
    <submittedName>
        <fullName evidence="11">SNF2/RAD54 helicase family protein</fullName>
        <ecNumber evidence="11">3.6.4.-</ecNumber>
    </submittedName>
</protein>
<name>A0AAD8Y6C2_9STRA</name>
<dbReference type="PANTHER" id="PTHR16062">
    <property type="entry name" value="SWI/SNF-RELATED"/>
    <property type="match status" value="1"/>
</dbReference>
<dbReference type="Proteomes" id="UP001224775">
    <property type="component" value="Unassembled WGS sequence"/>
</dbReference>
<comment type="caution">
    <text evidence="11">The sequence shown here is derived from an EMBL/GenBank/DDBJ whole genome shotgun (WGS) entry which is preliminary data.</text>
</comment>
<dbReference type="SMART" id="SM00297">
    <property type="entry name" value="BROMO"/>
    <property type="match status" value="1"/>
</dbReference>
<keyword evidence="3" id="KW-0156">Chromatin regulator</keyword>
<keyword evidence="11" id="KW-0067">ATP-binding</keyword>
<keyword evidence="2" id="KW-0677">Repeat</keyword>
<dbReference type="GO" id="GO:0006338">
    <property type="term" value="P:chromatin remodeling"/>
    <property type="evidence" value="ECO:0007669"/>
    <property type="project" value="InterPro"/>
</dbReference>
<evidence type="ECO:0000259" key="10">
    <source>
        <dbReference type="PROSITE" id="PS50014"/>
    </source>
</evidence>
<dbReference type="Gene3D" id="1.20.920.10">
    <property type="entry name" value="Bromodomain-like"/>
    <property type="match status" value="1"/>
</dbReference>
<dbReference type="GO" id="GO:0016787">
    <property type="term" value="F:hydrolase activity"/>
    <property type="evidence" value="ECO:0007669"/>
    <property type="project" value="UniProtKB-KW"/>
</dbReference>
<keyword evidence="11" id="KW-0547">Nucleotide-binding</keyword>
<sequence length="413" mass="46503">EWTGVHVITFRTWLNSEDRILNVKGEARYQLSNCIVEATDEVSFGMTEEGKAQFKRRKQEVNAAKQGGFRICSSDGSIVYGIARTMPEGAEWTGVSEPTFRKRLNSEDGILNLNGKPLYQLSNCIVEATDEVSFGMTEEGKAQFKRRKQEVNAAKQGGYRICSSDGSIVYGIARTMPEGAEWTGTSEPTFRRRLNSEDRFLNVKGGARYQLSNCVVEATDEVSFGMTEEGKAQFKRRKQEVKKQKSKKKRSFNTLDPSAILDTDSSGRKRVKTQDDSDGGLASKLDSSEKDEATSDVNERLVSITKSLISLKEKGTGRKLSEIFSEKPCHTTYPDYYQLIEKPIGMNDILRKCRAKLYSSVTEFRDDWNTLFTNCVTYNGEGTWITIDAGVLKAEFNRLMDKNKEVTQARNCP</sequence>
<dbReference type="InterPro" id="IPR036427">
    <property type="entry name" value="Bromodomain-like_sf"/>
</dbReference>
<proteinExistence type="predicted"/>